<keyword evidence="2" id="KW-1185">Reference proteome</keyword>
<gene>
    <name evidence="1" type="ORF">AHMF7616_01913</name>
</gene>
<reference evidence="1 2" key="1">
    <citation type="submission" date="2018-04" db="EMBL/GenBank/DDBJ databases">
        <title>Adhaeribacter sp. HMF7616 genome sequencing and assembly.</title>
        <authorList>
            <person name="Kang H."/>
            <person name="Kang J."/>
            <person name="Cha I."/>
            <person name="Kim H."/>
            <person name="Joh K."/>
        </authorList>
    </citation>
    <scope>NUCLEOTIDE SEQUENCE [LARGE SCALE GENOMIC DNA]</scope>
    <source>
        <strain evidence="1 2">HMF7616</strain>
    </source>
</reference>
<name>A0A369QEG7_9BACT</name>
<proteinExistence type="predicted"/>
<dbReference type="EMBL" id="QASA01000001">
    <property type="protein sequence ID" value="RDC63311.1"/>
    <property type="molecule type" value="Genomic_DNA"/>
</dbReference>
<accession>A0A369QEG7</accession>
<evidence type="ECO:0000313" key="1">
    <source>
        <dbReference type="EMBL" id="RDC63311.1"/>
    </source>
</evidence>
<dbReference type="OrthoDB" id="9797795at2"/>
<dbReference type="Proteomes" id="UP000253919">
    <property type="component" value="Unassembled WGS sequence"/>
</dbReference>
<protein>
    <submittedName>
        <fullName evidence="1">Uncharacterized protein</fullName>
    </submittedName>
</protein>
<organism evidence="1 2">
    <name type="scientific">Adhaeribacter pallidiroseus</name>
    <dbReference type="NCBI Taxonomy" id="2072847"/>
    <lineage>
        <taxon>Bacteria</taxon>
        <taxon>Pseudomonadati</taxon>
        <taxon>Bacteroidota</taxon>
        <taxon>Cytophagia</taxon>
        <taxon>Cytophagales</taxon>
        <taxon>Hymenobacteraceae</taxon>
        <taxon>Adhaeribacter</taxon>
    </lineage>
</organism>
<dbReference type="RefSeq" id="WP_115372641.1">
    <property type="nucleotide sequence ID" value="NZ_QASA01000001.1"/>
</dbReference>
<sequence length="387" mass="43441">MMQGDYNPLETATETITKELYGDFKKWALSVVGPIQKVINHLKKIRYYNLFDLLSDISNNSIRNGQLVEIECKFSSFGPFLKQLYISPISGSNTLNRLGPTIESDNFVFSLFAQTTTHLTPVGLYPAISNTASQVQLYPSNAEALGFFGPFPGVNNMVPSFNALIKPEFLNDAHKPCKLTGRIRFVNQHNFIQAGFKLEEYEAIRSMNNIWFLDATKDESECSLIENEVKQLWGGLYSAGHLEIEGSLPLTTLVDNYINKLGPLVKNIEVVQNTAGNKEVNLFGIGFRMVQHINKSGLYALHYDIDIGTNYSKQKEEFDNLINAVHSSIIEACQKESAKVLNPNDLDFNYSNSSESFRILESMGAKNIKDPLAIAIRKWTQGKTTKN</sequence>
<comment type="caution">
    <text evidence="1">The sequence shown here is derived from an EMBL/GenBank/DDBJ whole genome shotgun (WGS) entry which is preliminary data.</text>
</comment>
<dbReference type="AlphaFoldDB" id="A0A369QEG7"/>
<evidence type="ECO:0000313" key="2">
    <source>
        <dbReference type="Proteomes" id="UP000253919"/>
    </source>
</evidence>